<dbReference type="KEGG" id="cjap:GWK36_06615"/>
<name>A0A6G7VCX6_9GAMM</name>
<gene>
    <name evidence="1" type="ORF">GWK36_06615</name>
</gene>
<protein>
    <submittedName>
        <fullName evidence="1">Uncharacterized protein</fullName>
    </submittedName>
</protein>
<evidence type="ECO:0000313" key="2">
    <source>
        <dbReference type="Proteomes" id="UP000502699"/>
    </source>
</evidence>
<accession>A0A6G7VCX6</accession>
<dbReference type="Gene3D" id="3.40.50.11380">
    <property type="match status" value="1"/>
</dbReference>
<dbReference type="InterPro" id="IPR011990">
    <property type="entry name" value="TPR-like_helical_dom_sf"/>
</dbReference>
<dbReference type="AlphaFoldDB" id="A0A6G7VCX6"/>
<organism evidence="1 2">
    <name type="scientific">Caldichromatium japonicum</name>
    <dbReference type="NCBI Taxonomy" id="2699430"/>
    <lineage>
        <taxon>Bacteria</taxon>
        <taxon>Pseudomonadati</taxon>
        <taxon>Pseudomonadota</taxon>
        <taxon>Gammaproteobacteria</taxon>
        <taxon>Chromatiales</taxon>
        <taxon>Chromatiaceae</taxon>
        <taxon>Caldichromatium</taxon>
    </lineage>
</organism>
<keyword evidence="2" id="KW-1185">Reference proteome</keyword>
<dbReference type="SUPFAM" id="SSF48452">
    <property type="entry name" value="TPR-like"/>
    <property type="match status" value="1"/>
</dbReference>
<proteinExistence type="predicted"/>
<evidence type="ECO:0000313" key="1">
    <source>
        <dbReference type="EMBL" id="QIK37708.1"/>
    </source>
</evidence>
<sequence length="285" mass="32258">MEGKMDEDRALECYDKSLELNSKKAKILLRKAKLLLRYDRHTESHELLDRALALGDSPLPNCFAYWLTVPSIMESRLAIAKWRARYQHGIETLMAMEGTLDDLKESASGSFELAYHDEDDRPLLEALSRLFRAKTPELNYTAPHIAAWQPPHNRRIRIGFCSQFLVGYTIGKLYQGLIRGLDRQHFEVVLIYPPQVKRDAVRQALSQSCDGAIELRGRQAEWQAQVAALALDALFYPDIGMSPATYFLAHARLAPVQLVSYGHPDTTGIDTLDYFLGADAPLEPQ</sequence>
<reference evidence="2" key="1">
    <citation type="submission" date="2020-01" db="EMBL/GenBank/DDBJ databases">
        <title>Caldichromatium gen. nov., sp. nov., a thermophilic purple sulfur bacterium member of the family Chromatiaceae isolated from Nakabusa hot spring, Japan.</title>
        <authorList>
            <person name="Saini M.K."/>
            <person name="Hanada S."/>
            <person name="Tank M."/>
        </authorList>
    </citation>
    <scope>NUCLEOTIDE SEQUENCE [LARGE SCALE GENOMIC DNA]</scope>
    <source>
        <strain evidence="2">No.7</strain>
    </source>
</reference>
<dbReference type="Gene3D" id="1.25.40.10">
    <property type="entry name" value="Tetratricopeptide repeat domain"/>
    <property type="match status" value="1"/>
</dbReference>
<dbReference type="Proteomes" id="UP000502699">
    <property type="component" value="Chromosome"/>
</dbReference>
<dbReference type="EMBL" id="CP048029">
    <property type="protein sequence ID" value="QIK37708.1"/>
    <property type="molecule type" value="Genomic_DNA"/>
</dbReference>